<evidence type="ECO:0000256" key="2">
    <source>
        <dbReference type="ARBA" id="ARBA00007293"/>
    </source>
</evidence>
<comment type="similarity">
    <text evidence="2 10">Belongs to the ATG8 family.</text>
</comment>
<dbReference type="GO" id="GO:0012505">
    <property type="term" value="C:endomembrane system"/>
    <property type="evidence" value="ECO:0007669"/>
    <property type="project" value="UniProtKB-SubCell"/>
</dbReference>
<evidence type="ECO:0000313" key="12">
    <source>
        <dbReference type="RefSeq" id="XP_030749029.1"/>
    </source>
</evidence>
<keyword evidence="7" id="KW-0968">Cytoplasmic vesicle</keyword>
<name>A0A6J2XE17_SITOR</name>
<proteinExistence type="inferred from homology"/>
<evidence type="ECO:0000256" key="4">
    <source>
        <dbReference type="ARBA" id="ARBA00023006"/>
    </source>
</evidence>
<dbReference type="InParanoid" id="A0A6J2XE17"/>
<evidence type="ECO:0000256" key="1">
    <source>
        <dbReference type="ARBA" id="ARBA00004419"/>
    </source>
</evidence>
<dbReference type="OrthoDB" id="6738456at2759"/>
<keyword evidence="11" id="KW-1185">Reference proteome</keyword>
<dbReference type="Gene3D" id="3.10.20.90">
    <property type="entry name" value="Phosphatidylinositol 3-kinase Catalytic Subunit, Chain A, domain 1"/>
    <property type="match status" value="1"/>
</dbReference>
<keyword evidence="3" id="KW-0963">Cytoplasm</keyword>
<evidence type="ECO:0000256" key="5">
    <source>
        <dbReference type="ARBA" id="ARBA00023136"/>
    </source>
</evidence>
<dbReference type="GO" id="GO:0031410">
    <property type="term" value="C:cytoplasmic vesicle"/>
    <property type="evidence" value="ECO:0007669"/>
    <property type="project" value="UniProtKB-KW"/>
</dbReference>
<keyword evidence="4 10" id="KW-0072">Autophagy</keyword>
<evidence type="ECO:0000256" key="9">
    <source>
        <dbReference type="PIRSR" id="PIRSR604241-50"/>
    </source>
</evidence>
<dbReference type="Proteomes" id="UP000504635">
    <property type="component" value="Unplaced"/>
</dbReference>
<sequence>MKNEKKMMVIEVMRGNTRTRFGAREVRKEEVLAIRNRFPEKIPVLIKKYHKETQLPPMDKSKFLVPNDITLSQFQTLIRQRMQMPKTQALYFLVNEKSMLSQSLTLGQVYAEYCGPNGYLNITYASQEVFGYPMDASIPSESITYRTEKRNQPVENVNLDISTSIALR</sequence>
<feature type="lipid moiety-binding region" description="Phosphatidylserine amidated glycine; alternate" evidence="9">
    <location>
        <position position="131"/>
    </location>
</feature>
<dbReference type="Pfam" id="PF02991">
    <property type="entry name" value="ATG8"/>
    <property type="match status" value="1"/>
</dbReference>
<evidence type="ECO:0000256" key="7">
    <source>
        <dbReference type="ARBA" id="ARBA00023329"/>
    </source>
</evidence>
<keyword evidence="5" id="KW-0472">Membrane</keyword>
<dbReference type="RefSeq" id="XP_030749029.1">
    <property type="nucleotide sequence ID" value="XM_030893169.1"/>
</dbReference>
<dbReference type="GeneID" id="115877090"/>
<dbReference type="GO" id="GO:0005776">
    <property type="term" value="C:autophagosome"/>
    <property type="evidence" value="ECO:0007669"/>
    <property type="project" value="UniProtKB-SubCell"/>
</dbReference>
<organism evidence="11 12">
    <name type="scientific">Sitophilus oryzae</name>
    <name type="common">Rice weevil</name>
    <name type="synonym">Curculio oryzae</name>
    <dbReference type="NCBI Taxonomy" id="7048"/>
    <lineage>
        <taxon>Eukaryota</taxon>
        <taxon>Metazoa</taxon>
        <taxon>Ecdysozoa</taxon>
        <taxon>Arthropoda</taxon>
        <taxon>Hexapoda</taxon>
        <taxon>Insecta</taxon>
        <taxon>Pterygota</taxon>
        <taxon>Neoptera</taxon>
        <taxon>Endopterygota</taxon>
        <taxon>Coleoptera</taxon>
        <taxon>Polyphaga</taxon>
        <taxon>Cucujiformia</taxon>
        <taxon>Curculionidae</taxon>
        <taxon>Dryophthorinae</taxon>
        <taxon>Sitophilus</taxon>
    </lineage>
</organism>
<dbReference type="PANTHER" id="PTHR10969">
    <property type="entry name" value="MICROTUBULE-ASSOCIATED PROTEINS 1A/1B LIGHT CHAIN 3-RELATED"/>
    <property type="match status" value="1"/>
</dbReference>
<gene>
    <name evidence="12" type="primary">LOC115877090</name>
</gene>
<evidence type="ECO:0000256" key="10">
    <source>
        <dbReference type="RuleBase" id="RU004384"/>
    </source>
</evidence>
<evidence type="ECO:0000256" key="6">
    <source>
        <dbReference type="ARBA" id="ARBA00023288"/>
    </source>
</evidence>
<dbReference type="InterPro" id="IPR004241">
    <property type="entry name" value="Atg8-like"/>
</dbReference>
<dbReference type="GO" id="GO:0016236">
    <property type="term" value="P:macroautophagy"/>
    <property type="evidence" value="ECO:0007669"/>
    <property type="project" value="UniProtKB-ARBA"/>
</dbReference>
<evidence type="ECO:0000313" key="11">
    <source>
        <dbReference type="Proteomes" id="UP000504635"/>
    </source>
</evidence>
<protein>
    <submittedName>
        <fullName evidence="12">Microtubule-associated proteins 1A/1B light chain 3C-like isoform X1</fullName>
    </submittedName>
</protein>
<keyword evidence="6 9" id="KW-0449">Lipoprotein</keyword>
<evidence type="ECO:0000256" key="8">
    <source>
        <dbReference type="ARBA" id="ARBA00037868"/>
    </source>
</evidence>
<dbReference type="AlphaFoldDB" id="A0A6J2XE17"/>
<dbReference type="FunFam" id="3.10.20.90:FF:000149">
    <property type="entry name" value="microtubule-associated proteins 1A/1B light chain 3C"/>
    <property type="match status" value="1"/>
</dbReference>
<reference evidence="12" key="1">
    <citation type="submission" date="2025-08" db="UniProtKB">
        <authorList>
            <consortium name="RefSeq"/>
        </authorList>
    </citation>
    <scope>IDENTIFICATION</scope>
    <source>
        <tissue evidence="12">Gonads</tissue>
    </source>
</reference>
<dbReference type="SUPFAM" id="SSF54236">
    <property type="entry name" value="Ubiquitin-like"/>
    <property type="match status" value="1"/>
</dbReference>
<evidence type="ECO:0000256" key="3">
    <source>
        <dbReference type="ARBA" id="ARBA00022490"/>
    </source>
</evidence>
<dbReference type="KEGG" id="soy:115877090"/>
<accession>A0A6J2XE17</accession>
<comment type="subcellular location">
    <subcellularLocation>
        <location evidence="1">Cytoplasmic vesicle</location>
        <location evidence="1">Autophagosome</location>
    </subcellularLocation>
    <subcellularLocation>
        <location evidence="8">Endomembrane system</location>
        <topology evidence="8">Lipid-anchor</topology>
    </subcellularLocation>
</comment>
<dbReference type="InterPro" id="IPR029071">
    <property type="entry name" value="Ubiquitin-like_domsf"/>
</dbReference>
<dbReference type="GO" id="GO:0006950">
    <property type="term" value="P:response to stress"/>
    <property type="evidence" value="ECO:0007669"/>
    <property type="project" value="UniProtKB-ARBA"/>
</dbReference>